<reference evidence="4 5" key="1">
    <citation type="submission" date="2019-03" db="EMBL/GenBank/DDBJ databases">
        <title>Single cell metagenomics reveals metabolic interactions within the superorganism composed of flagellate Streblomastix strix and complex community of Bacteroidetes bacteria on its surface.</title>
        <authorList>
            <person name="Treitli S.C."/>
            <person name="Kolisko M."/>
            <person name="Husnik F."/>
            <person name="Keeling P."/>
            <person name="Hampl V."/>
        </authorList>
    </citation>
    <scope>NUCLEOTIDE SEQUENCE [LARGE SCALE GENOMIC DNA]</scope>
    <source>
        <strain evidence="4">ST1C</strain>
    </source>
</reference>
<keyword evidence="1" id="KW-1133">Transmembrane helix</keyword>
<feature type="domain" description="Reverse transcriptase" evidence="3">
    <location>
        <begin position="136"/>
        <end position="258"/>
    </location>
</feature>
<sequence length="258" mass="30363">MFVVDFLARLELLLVLSGYQNEDAKINPIGQRPLFIRQNDPMSCPAIFASVCHQDCVRVCMLFREFNNVPVPNRLMMRLTQWNKIGDKQMIINGAQPEWTSPIANFLLQQMKQPHQFEGNLIYEQEYHSQLNEELKNGIIKETNSIQVYNPTFIVPRKDGRLRKILDCRRINFFTKHVHFKMDGAEQLRQILQQSDYAIILGIIDAFHHIHVQPNLQQFLGFKFKNKSYMYLGLLFGWNLNPFILSIKTRLLGERRQL</sequence>
<organism evidence="4 5">
    <name type="scientific">Streblomastix strix</name>
    <dbReference type="NCBI Taxonomy" id="222440"/>
    <lineage>
        <taxon>Eukaryota</taxon>
        <taxon>Metamonada</taxon>
        <taxon>Preaxostyla</taxon>
        <taxon>Oxymonadida</taxon>
        <taxon>Streblomastigidae</taxon>
        <taxon>Streblomastix</taxon>
    </lineage>
</organism>
<evidence type="ECO:0000259" key="3">
    <source>
        <dbReference type="PROSITE" id="PS50878"/>
    </source>
</evidence>
<dbReference type="InterPro" id="IPR043502">
    <property type="entry name" value="DNA/RNA_pol_sf"/>
</dbReference>
<evidence type="ECO:0000313" key="4">
    <source>
        <dbReference type="EMBL" id="KAA6365961.1"/>
    </source>
</evidence>
<dbReference type="Proteomes" id="UP000324800">
    <property type="component" value="Unassembled WGS sequence"/>
</dbReference>
<dbReference type="InterPro" id="IPR043128">
    <property type="entry name" value="Rev_trsase/Diguanyl_cyclase"/>
</dbReference>
<accession>A0A5J4U7U2</accession>
<feature type="chain" id="PRO_5023844532" description="Reverse transcriptase domain-containing protein" evidence="2">
    <location>
        <begin position="19"/>
        <end position="258"/>
    </location>
</feature>
<evidence type="ECO:0000313" key="5">
    <source>
        <dbReference type="Proteomes" id="UP000324800"/>
    </source>
</evidence>
<keyword evidence="1" id="KW-0472">Membrane</keyword>
<feature type="transmembrane region" description="Helical" evidence="1">
    <location>
        <begin position="229"/>
        <end position="247"/>
    </location>
</feature>
<dbReference type="OrthoDB" id="420169at2759"/>
<evidence type="ECO:0000256" key="1">
    <source>
        <dbReference type="SAM" id="Phobius"/>
    </source>
</evidence>
<dbReference type="PROSITE" id="PS50878">
    <property type="entry name" value="RT_POL"/>
    <property type="match status" value="1"/>
</dbReference>
<proteinExistence type="predicted"/>
<gene>
    <name evidence="4" type="ORF">EZS28_038511</name>
</gene>
<dbReference type="InterPro" id="IPR000477">
    <property type="entry name" value="RT_dom"/>
</dbReference>
<name>A0A5J4U7U2_9EUKA</name>
<dbReference type="Gene3D" id="3.10.10.10">
    <property type="entry name" value="HIV Type 1 Reverse Transcriptase, subunit A, domain 1"/>
    <property type="match status" value="1"/>
</dbReference>
<dbReference type="SUPFAM" id="SSF56672">
    <property type="entry name" value="DNA/RNA polymerases"/>
    <property type="match status" value="1"/>
</dbReference>
<evidence type="ECO:0000256" key="2">
    <source>
        <dbReference type="SAM" id="SignalP"/>
    </source>
</evidence>
<protein>
    <recommendedName>
        <fullName evidence="3">Reverse transcriptase domain-containing protein</fullName>
    </recommendedName>
</protein>
<comment type="caution">
    <text evidence="4">The sequence shown here is derived from an EMBL/GenBank/DDBJ whole genome shotgun (WGS) entry which is preliminary data.</text>
</comment>
<dbReference type="Gene3D" id="3.30.70.270">
    <property type="match status" value="1"/>
</dbReference>
<feature type="signal peptide" evidence="2">
    <location>
        <begin position="1"/>
        <end position="18"/>
    </location>
</feature>
<keyword evidence="2" id="KW-0732">Signal</keyword>
<keyword evidence="1" id="KW-0812">Transmembrane</keyword>
<feature type="non-terminal residue" evidence="4">
    <location>
        <position position="258"/>
    </location>
</feature>
<dbReference type="AlphaFoldDB" id="A0A5J4U7U2"/>
<dbReference type="EMBL" id="SNRW01019891">
    <property type="protein sequence ID" value="KAA6365961.1"/>
    <property type="molecule type" value="Genomic_DNA"/>
</dbReference>